<name>A0ABY2CUD3_GULMO</name>
<evidence type="ECO:0000256" key="1">
    <source>
        <dbReference type="ARBA" id="ARBA00005947"/>
    </source>
</evidence>
<reference evidence="4 5" key="1">
    <citation type="submission" date="2019-03" db="EMBL/GenBank/DDBJ databases">
        <title>Genomic Encyclopedia of Type Strains, Phase IV (KMG-IV): sequencing the most valuable type-strain genomes for metagenomic binning, comparative biology and taxonomic classification.</title>
        <authorList>
            <person name="Goeker M."/>
        </authorList>
    </citation>
    <scope>NUCLEOTIDE SEQUENCE [LARGE SCALE GENOMIC DNA]</scope>
    <source>
        <strain evidence="4 5">DSM 18507</strain>
    </source>
</reference>
<evidence type="ECO:0000256" key="2">
    <source>
        <dbReference type="ARBA" id="ARBA00022801"/>
    </source>
</evidence>
<evidence type="ECO:0000313" key="4">
    <source>
        <dbReference type="EMBL" id="TCW29087.1"/>
    </source>
</evidence>
<dbReference type="Gene3D" id="3.40.800.20">
    <property type="entry name" value="Histone deacetylase domain"/>
    <property type="match status" value="1"/>
</dbReference>
<protein>
    <submittedName>
        <fullName evidence="4">Acetoin utilization deacetylase AcuC-like enzyme</fullName>
    </submittedName>
</protein>
<dbReference type="CDD" id="cd09993">
    <property type="entry name" value="HDAC_classIV"/>
    <property type="match status" value="1"/>
</dbReference>
<comment type="similarity">
    <text evidence="1">Belongs to the histone deacetylase family.</text>
</comment>
<gene>
    <name evidence="4" type="ORF">EV669_11054</name>
</gene>
<dbReference type="PANTHER" id="PTHR10625:SF19">
    <property type="entry name" value="HISTONE DEACETYLASE 12"/>
    <property type="match status" value="1"/>
</dbReference>
<dbReference type="SUPFAM" id="SSF52768">
    <property type="entry name" value="Arginase/deacetylase"/>
    <property type="match status" value="1"/>
</dbReference>
<dbReference type="RefSeq" id="WP_132098910.1">
    <property type="nucleotide sequence ID" value="NZ_SMDA01000010.1"/>
</dbReference>
<dbReference type="PANTHER" id="PTHR10625">
    <property type="entry name" value="HISTONE DEACETYLASE HDAC1-RELATED"/>
    <property type="match status" value="1"/>
</dbReference>
<organism evidence="4 5">
    <name type="scientific">Gulbenkiania mobilis</name>
    <dbReference type="NCBI Taxonomy" id="397457"/>
    <lineage>
        <taxon>Bacteria</taxon>
        <taxon>Pseudomonadati</taxon>
        <taxon>Pseudomonadota</taxon>
        <taxon>Betaproteobacteria</taxon>
        <taxon>Neisseriales</taxon>
        <taxon>Chromobacteriaceae</taxon>
        <taxon>Gulbenkiania</taxon>
    </lineage>
</organism>
<comment type="caution">
    <text evidence="4">The sequence shown here is derived from an EMBL/GenBank/DDBJ whole genome shotgun (WGS) entry which is preliminary data.</text>
</comment>
<accession>A0ABY2CUD3</accession>
<keyword evidence="2" id="KW-0378">Hydrolase</keyword>
<dbReference type="InterPro" id="IPR023696">
    <property type="entry name" value="Ureohydrolase_dom_sf"/>
</dbReference>
<keyword evidence="5" id="KW-1185">Reference proteome</keyword>
<dbReference type="InterPro" id="IPR000286">
    <property type="entry name" value="HDACs"/>
</dbReference>
<dbReference type="InterPro" id="IPR037138">
    <property type="entry name" value="His_deacetylse_dom_sf"/>
</dbReference>
<sequence>MHIYRTDVFPMPLPPGHRFPAEKYALLTQAVAGFAAEQLAIAPPASRDELCSAHAPSYVDAVLGGTVPPAVMREIGFPWSPGLVERSCRSVGATVWAALSALESGCGINLAGGTHHASADKGSGFCVFNDVAVAIRTLQRSGRIRRALVVDLDVHQGNGTAAIFAGDPSVFTFSMHGARNFPFRRTAGSLDIDLPDGTGDDKYLAALSANLEPVLTAARADIVFYLAGADPYAGDRLGKLSLTKAGLAARDRQVLQAVRQSQLSLVVTMAGGYAVPVSDTVDIQTTTVRLTLEAFGQALPQ</sequence>
<feature type="domain" description="Histone deacetylase" evidence="3">
    <location>
        <begin position="23"/>
        <end position="276"/>
    </location>
</feature>
<dbReference type="PRINTS" id="PR01270">
    <property type="entry name" value="HDASUPER"/>
</dbReference>
<dbReference type="InterPro" id="IPR044150">
    <property type="entry name" value="HDAC_classIV"/>
</dbReference>
<dbReference type="EMBL" id="SMDA01000010">
    <property type="protein sequence ID" value="TCW29087.1"/>
    <property type="molecule type" value="Genomic_DNA"/>
</dbReference>
<dbReference type="Pfam" id="PF00850">
    <property type="entry name" value="Hist_deacetyl"/>
    <property type="match status" value="1"/>
</dbReference>
<evidence type="ECO:0000313" key="5">
    <source>
        <dbReference type="Proteomes" id="UP000294801"/>
    </source>
</evidence>
<proteinExistence type="inferred from homology"/>
<dbReference type="InterPro" id="IPR023801">
    <property type="entry name" value="His_deacetylse_dom"/>
</dbReference>
<dbReference type="Proteomes" id="UP000294801">
    <property type="component" value="Unassembled WGS sequence"/>
</dbReference>
<evidence type="ECO:0000259" key="3">
    <source>
        <dbReference type="Pfam" id="PF00850"/>
    </source>
</evidence>